<dbReference type="PANTHER" id="PTHR43792">
    <property type="entry name" value="GNAT FAMILY, PUTATIVE (AFU_ORTHOLOGUE AFUA_3G00765)-RELATED-RELATED"/>
    <property type="match status" value="1"/>
</dbReference>
<evidence type="ECO:0000256" key="3">
    <source>
        <dbReference type="ARBA" id="ARBA00038502"/>
    </source>
</evidence>
<keyword evidence="2" id="KW-0012">Acyltransferase</keyword>
<keyword evidence="1" id="KW-0808">Transferase</keyword>
<dbReference type="SUPFAM" id="SSF55729">
    <property type="entry name" value="Acyl-CoA N-acyltransferases (Nat)"/>
    <property type="match status" value="1"/>
</dbReference>
<evidence type="ECO:0000313" key="6">
    <source>
        <dbReference type="EMBL" id="CAB4671982.1"/>
    </source>
</evidence>
<dbReference type="EMBL" id="CAEZWR010000141">
    <property type="protein sequence ID" value="CAB4671982.1"/>
    <property type="molecule type" value="Genomic_DNA"/>
</dbReference>
<evidence type="ECO:0000256" key="2">
    <source>
        <dbReference type="ARBA" id="ARBA00023315"/>
    </source>
</evidence>
<dbReference type="PANTHER" id="PTHR43792:SF8">
    <property type="entry name" value="[RIBOSOMAL PROTEIN US5]-ALANINE N-ACETYLTRANSFERASE"/>
    <property type="match status" value="1"/>
</dbReference>
<protein>
    <submittedName>
        <fullName evidence="5">Unannotated protein</fullName>
    </submittedName>
</protein>
<dbReference type="GO" id="GO:0008999">
    <property type="term" value="F:protein-N-terminal-alanine acetyltransferase activity"/>
    <property type="evidence" value="ECO:0007669"/>
    <property type="project" value="TreeGrafter"/>
</dbReference>
<comment type="similarity">
    <text evidence="3">Belongs to the acetyltransferase family. RimJ subfamily.</text>
</comment>
<evidence type="ECO:0000313" key="5">
    <source>
        <dbReference type="EMBL" id="CAB4623396.1"/>
    </source>
</evidence>
<evidence type="ECO:0000313" key="7">
    <source>
        <dbReference type="EMBL" id="CAB4920418.1"/>
    </source>
</evidence>
<dbReference type="GO" id="GO:0005737">
    <property type="term" value="C:cytoplasm"/>
    <property type="evidence" value="ECO:0007669"/>
    <property type="project" value="TreeGrafter"/>
</dbReference>
<evidence type="ECO:0000256" key="1">
    <source>
        <dbReference type="ARBA" id="ARBA00022679"/>
    </source>
</evidence>
<proteinExistence type="inferred from homology"/>
<dbReference type="EMBL" id="CAFBMO010000114">
    <property type="protein sequence ID" value="CAB4920418.1"/>
    <property type="molecule type" value="Genomic_DNA"/>
</dbReference>
<accession>A0A6J6ICG9</accession>
<dbReference type="InterPro" id="IPR000182">
    <property type="entry name" value="GNAT_dom"/>
</dbReference>
<dbReference type="InterPro" id="IPR051531">
    <property type="entry name" value="N-acetyltransferase"/>
</dbReference>
<dbReference type="Gene3D" id="3.40.630.30">
    <property type="match status" value="1"/>
</dbReference>
<feature type="domain" description="N-acetyltransferase" evidence="4">
    <location>
        <begin position="12"/>
        <end position="184"/>
    </location>
</feature>
<dbReference type="EMBL" id="CAEZVB010000045">
    <property type="protein sequence ID" value="CAB4623396.1"/>
    <property type="molecule type" value="Genomic_DNA"/>
</dbReference>
<evidence type="ECO:0000259" key="4">
    <source>
        <dbReference type="PROSITE" id="PS51186"/>
    </source>
</evidence>
<organism evidence="5">
    <name type="scientific">freshwater metagenome</name>
    <dbReference type="NCBI Taxonomy" id="449393"/>
    <lineage>
        <taxon>unclassified sequences</taxon>
        <taxon>metagenomes</taxon>
        <taxon>ecological metagenomes</taxon>
    </lineage>
</organism>
<name>A0A6J6ICG9_9ZZZZ</name>
<sequence length="200" mass="23098">MSWQATLTEGEIGLRPIRLRDARAWREVRRRNLHWLEQWEATVPEEGQMAGEIPASFSVMVRTLHRQARIRRVVPWVVTYQGELVGQLTIGGIAFGSLRSAYIGYWIDEKVAGRGIMPTAVAMALDFCFEELELHRVEIQIRPENAASRRVVEKLEIPEEGLRRSFLHINGDWRDHICYAVIAGERPQGFVNHWRASQSR</sequence>
<dbReference type="PROSITE" id="PS51186">
    <property type="entry name" value="GNAT"/>
    <property type="match status" value="1"/>
</dbReference>
<reference evidence="5" key="1">
    <citation type="submission" date="2020-05" db="EMBL/GenBank/DDBJ databases">
        <authorList>
            <person name="Chiriac C."/>
            <person name="Salcher M."/>
            <person name="Ghai R."/>
            <person name="Kavagutti S V."/>
        </authorList>
    </citation>
    <scope>NUCLEOTIDE SEQUENCE</scope>
</reference>
<dbReference type="Pfam" id="PF13302">
    <property type="entry name" value="Acetyltransf_3"/>
    <property type="match status" value="1"/>
</dbReference>
<dbReference type="AlphaFoldDB" id="A0A6J6ICG9"/>
<gene>
    <name evidence="5" type="ORF">UFOPK1908_00996</name>
    <name evidence="6" type="ORF">UFOPK2282_01129</name>
    <name evidence="7" type="ORF">UFOPK3576_01641</name>
</gene>
<dbReference type="InterPro" id="IPR016181">
    <property type="entry name" value="Acyl_CoA_acyltransferase"/>
</dbReference>